<sequence>MSGDKKDDSKKSLDELWTEVRKNSSDFTAWTALLAHVEQNVLLVGIDSVREAFTAFFARYPYCYGYWKKLADLEKKNVQDGEEIALERCRETFDKGLEAIPLSVDLWLQYVSFMKQRAKERGAEGDVELRALYERAADTCGLEFRSDRLWDSWIAWETEQKQLVNVTAIYDRLIRTPTQLYQHHHDKLQGLLEKYPPHETLSEVEVEELRAVYDQKKGEGAIVEEEASFIKKEAMQRRKEIFKKTEEAVRTRWTFEEGIKRPYFHVKPLEKSQIKNWKDYLDLEIEMGDPQRIRLLFERCLIACALYEDMWMKYISWAQSVGDSAESVLALFRRACETHLPKKATVNLAWLAFVEKSEREGSLPAGSTEALLGPMEERLCGGSPGVTGCVVFAMRRLHILRRLGRLDEVDALFTSLAEASKSAGPKMVNHFVVKHARFLVGERGDTAGALTLLREAIKREPDNVRTYLTMIELAMQSGDQALAEEAFDSALKAPEVPQARKLEMLQRKFEFFEEMTFEVAKAQAALEEYTKMLKVVEKDREKKRPGEENSGATSSVGTSDSKRQRSDGYQSSNNNSSAGYYGNNSARSNGSGYGLMQQAQQHAAWGGQQGYGQAYGGGQAAWNGQQQQQQAQQSAYGYNY</sequence>
<dbReference type="EnsemblMetazoa" id="XM_022804563">
    <property type="protein sequence ID" value="XP_022660298"/>
    <property type="gene ID" value="LOC111250005"/>
</dbReference>
<feature type="region of interest" description="Disordered" evidence="7">
    <location>
        <begin position="538"/>
        <end position="584"/>
    </location>
</feature>
<feature type="compositionally biased region" description="Polar residues" evidence="7">
    <location>
        <begin position="550"/>
        <end position="559"/>
    </location>
</feature>
<evidence type="ECO:0008006" key="10">
    <source>
        <dbReference type="Google" id="ProtNLM"/>
    </source>
</evidence>
<dbReference type="GeneID" id="111250005"/>
<reference evidence="8" key="1">
    <citation type="submission" date="2021-01" db="UniProtKB">
        <authorList>
            <consortium name="EnsemblMetazoa"/>
        </authorList>
    </citation>
    <scope>IDENTIFICATION</scope>
</reference>
<dbReference type="InParanoid" id="A0A7M7K2B4"/>
<feature type="compositionally biased region" description="Basic and acidic residues" evidence="7">
    <location>
        <begin position="538"/>
        <end position="547"/>
    </location>
</feature>
<keyword evidence="3" id="KW-0677">Repeat</keyword>
<evidence type="ECO:0000256" key="3">
    <source>
        <dbReference type="ARBA" id="ARBA00022737"/>
    </source>
</evidence>
<dbReference type="AlphaFoldDB" id="A0A7M7K2B4"/>
<dbReference type="PANTHER" id="PTHR17204:SF5">
    <property type="entry name" value="PRE-MRNA-PROCESSING FACTOR 39"/>
    <property type="match status" value="1"/>
</dbReference>
<comment type="similarity">
    <text evidence="6">Belongs to the PRP39 family.</text>
</comment>
<dbReference type="GO" id="GO:0000243">
    <property type="term" value="C:commitment complex"/>
    <property type="evidence" value="ECO:0007669"/>
    <property type="project" value="TreeGrafter"/>
</dbReference>
<evidence type="ECO:0000313" key="8">
    <source>
        <dbReference type="EnsemblMetazoa" id="XP_022660300"/>
    </source>
</evidence>
<evidence type="ECO:0000256" key="7">
    <source>
        <dbReference type="SAM" id="MobiDB-lite"/>
    </source>
</evidence>
<dbReference type="SUPFAM" id="SSF48452">
    <property type="entry name" value="TPR-like"/>
    <property type="match status" value="1"/>
</dbReference>
<protein>
    <recommendedName>
        <fullName evidence="10">Pre-mRNA-processing factor 39</fullName>
    </recommendedName>
</protein>
<dbReference type="EnsemblMetazoa" id="XM_022804565">
    <property type="protein sequence ID" value="XP_022660300"/>
    <property type="gene ID" value="LOC111250005"/>
</dbReference>
<evidence type="ECO:0000256" key="5">
    <source>
        <dbReference type="ARBA" id="ARBA00023242"/>
    </source>
</evidence>
<dbReference type="GO" id="GO:0005685">
    <property type="term" value="C:U1 snRNP"/>
    <property type="evidence" value="ECO:0007669"/>
    <property type="project" value="TreeGrafter"/>
</dbReference>
<dbReference type="CTD" id="43399"/>
<dbReference type="InterPro" id="IPR059164">
    <property type="entry name" value="HAT_PRP39_C"/>
</dbReference>
<dbReference type="PANTHER" id="PTHR17204">
    <property type="entry name" value="PRE-MRNA PROCESSING PROTEIN PRP39-RELATED"/>
    <property type="match status" value="1"/>
</dbReference>
<keyword evidence="9" id="KW-1185">Reference proteome</keyword>
<dbReference type="Pfam" id="PF23240">
    <property type="entry name" value="HAT_PRP39_N"/>
    <property type="match status" value="1"/>
</dbReference>
<dbReference type="OrthoDB" id="10265668at2759"/>
<dbReference type="RefSeq" id="XP_022660299.1">
    <property type="nucleotide sequence ID" value="XM_022804564.1"/>
</dbReference>
<evidence type="ECO:0000256" key="6">
    <source>
        <dbReference type="ARBA" id="ARBA00038019"/>
    </source>
</evidence>
<keyword evidence="4" id="KW-0508">mRNA splicing</keyword>
<keyword evidence="5" id="KW-0539">Nucleus</keyword>
<dbReference type="EnsemblMetazoa" id="XM_022804564">
    <property type="protein sequence ID" value="XP_022660299"/>
    <property type="gene ID" value="LOC111250005"/>
</dbReference>
<proteinExistence type="inferred from homology"/>
<evidence type="ECO:0000256" key="4">
    <source>
        <dbReference type="ARBA" id="ARBA00023187"/>
    </source>
</evidence>
<dbReference type="Pfam" id="PF23241">
    <property type="entry name" value="HAT_PRP39_C"/>
    <property type="match status" value="1"/>
</dbReference>
<accession>A0A7M7K2B4</accession>
<dbReference type="Proteomes" id="UP000594260">
    <property type="component" value="Unplaced"/>
</dbReference>
<feature type="compositionally biased region" description="Low complexity" evidence="7">
    <location>
        <begin position="571"/>
        <end position="584"/>
    </location>
</feature>
<dbReference type="RefSeq" id="XP_022660298.1">
    <property type="nucleotide sequence ID" value="XM_022804563.1"/>
</dbReference>
<feature type="region of interest" description="Disordered" evidence="7">
    <location>
        <begin position="616"/>
        <end position="640"/>
    </location>
</feature>
<comment type="subcellular location">
    <subcellularLocation>
        <location evidence="1">Nucleus</location>
    </subcellularLocation>
</comment>
<dbReference type="OMA" id="FQRACGY"/>
<dbReference type="KEGG" id="vde:111250005"/>
<evidence type="ECO:0000256" key="2">
    <source>
        <dbReference type="ARBA" id="ARBA00022664"/>
    </source>
</evidence>
<organism evidence="8 9">
    <name type="scientific">Varroa destructor</name>
    <name type="common">Honeybee mite</name>
    <dbReference type="NCBI Taxonomy" id="109461"/>
    <lineage>
        <taxon>Eukaryota</taxon>
        <taxon>Metazoa</taxon>
        <taxon>Ecdysozoa</taxon>
        <taxon>Arthropoda</taxon>
        <taxon>Chelicerata</taxon>
        <taxon>Arachnida</taxon>
        <taxon>Acari</taxon>
        <taxon>Parasitiformes</taxon>
        <taxon>Mesostigmata</taxon>
        <taxon>Gamasina</taxon>
        <taxon>Dermanyssoidea</taxon>
        <taxon>Varroidae</taxon>
        <taxon>Varroa</taxon>
    </lineage>
</organism>
<dbReference type="InterPro" id="IPR011990">
    <property type="entry name" value="TPR-like_helical_dom_sf"/>
</dbReference>
<dbReference type="FunFam" id="1.25.40.10:FF:000091">
    <property type="entry name" value="Pre-mRNA-processing factor 39"/>
    <property type="match status" value="1"/>
</dbReference>
<dbReference type="GO" id="GO:0071004">
    <property type="term" value="C:U2-type prespliceosome"/>
    <property type="evidence" value="ECO:0007669"/>
    <property type="project" value="TreeGrafter"/>
</dbReference>
<dbReference type="GO" id="GO:0030627">
    <property type="term" value="F:pre-mRNA 5'-splice site binding"/>
    <property type="evidence" value="ECO:0007669"/>
    <property type="project" value="TreeGrafter"/>
</dbReference>
<dbReference type="Gene3D" id="1.25.40.10">
    <property type="entry name" value="Tetratricopeptide repeat domain"/>
    <property type="match status" value="2"/>
</dbReference>
<name>A0A7M7K2B4_VARDE</name>
<evidence type="ECO:0000256" key="1">
    <source>
        <dbReference type="ARBA" id="ARBA00004123"/>
    </source>
</evidence>
<feature type="compositionally biased region" description="Low complexity" evidence="7">
    <location>
        <begin position="620"/>
        <end position="640"/>
    </location>
</feature>
<dbReference type="GO" id="GO:0000395">
    <property type="term" value="P:mRNA 5'-splice site recognition"/>
    <property type="evidence" value="ECO:0007669"/>
    <property type="project" value="TreeGrafter"/>
</dbReference>
<dbReference type="InterPro" id="IPR003107">
    <property type="entry name" value="HAT"/>
</dbReference>
<dbReference type="RefSeq" id="XP_022660300.1">
    <property type="nucleotide sequence ID" value="XM_022804565.1"/>
</dbReference>
<dbReference type="FunCoup" id="A0A7M7K2B4">
    <property type="interactions" value="1755"/>
</dbReference>
<dbReference type="SMART" id="SM00386">
    <property type="entry name" value="HAT"/>
    <property type="match status" value="7"/>
</dbReference>
<keyword evidence="2" id="KW-0507">mRNA processing</keyword>
<dbReference type="Pfam" id="PF14559">
    <property type="entry name" value="TPR_19"/>
    <property type="match status" value="1"/>
</dbReference>
<evidence type="ECO:0000313" key="9">
    <source>
        <dbReference type="Proteomes" id="UP000594260"/>
    </source>
</evidence>